<dbReference type="Pfam" id="PF00775">
    <property type="entry name" value="Dioxygenase_C"/>
    <property type="match status" value="1"/>
</dbReference>
<sequence>MDDQSSAPSSCTVYQLAPEQVAGPYLRNPKLLRRNISEGAEGLPLLLRLTIVDAMTGEPVNGALVDIWHCNARGAYSGWSRVGPDVEVDAQAVGSVPRTDDTYLRGSQFSDPRGQVRFTTLYPDLYAGRTLHIHVAVRIVSGHAYLDERHVAWVGQLCFPEVVSRAVLNAKACRGRASSPLGNDQDACYSGRGDEASTLTVWPVGRDGHEDGFFGHLTIGIDTFAASTQIKPEDFDKYTVQEVSAAR</sequence>
<name>A0ABS6P9C5_9PSED</name>
<evidence type="ECO:0000313" key="3">
    <source>
        <dbReference type="Proteomes" id="UP000765224"/>
    </source>
</evidence>
<gene>
    <name evidence="2" type="ORF">KVG96_03825</name>
</gene>
<dbReference type="InterPro" id="IPR000627">
    <property type="entry name" value="Intradiol_dOase_C"/>
</dbReference>
<evidence type="ECO:0000313" key="2">
    <source>
        <dbReference type="EMBL" id="MBV4457078.1"/>
    </source>
</evidence>
<feature type="domain" description="Intradiol ring-cleavage dioxygenases" evidence="1">
    <location>
        <begin position="38"/>
        <end position="130"/>
    </location>
</feature>
<accession>A0ABS6P9C5</accession>
<reference evidence="2 3" key="1">
    <citation type="submission" date="2021-06" db="EMBL/GenBank/DDBJ databases">
        <title>Updating the genus Pseudomonas: Description of 43 new species and partition of the Pseudomonas putida group.</title>
        <authorList>
            <person name="Girard L."/>
            <person name="Lood C."/>
            <person name="Vandamme P."/>
            <person name="Rokni-Zadeh H."/>
            <person name="Van Noort V."/>
            <person name="Hofte M."/>
            <person name="Lavigne R."/>
            <person name="De Mot R."/>
        </authorList>
    </citation>
    <scope>NUCLEOTIDE SEQUENCE [LARGE SCALE GENOMIC DNA]</scope>
    <source>
        <strain evidence="2 3">COR58</strain>
    </source>
</reference>
<keyword evidence="2" id="KW-0223">Dioxygenase</keyword>
<proteinExistence type="predicted"/>
<protein>
    <submittedName>
        <fullName evidence="2">Intradiol ring-cleavage dioxygenase</fullName>
    </submittedName>
</protein>
<dbReference type="RefSeq" id="WP_217890877.1">
    <property type="nucleotide sequence ID" value="NZ_JAHSTS010000001.1"/>
</dbReference>
<dbReference type="CDD" id="cd03457">
    <property type="entry name" value="intradiol_dioxygenase_like"/>
    <property type="match status" value="1"/>
</dbReference>
<dbReference type="Proteomes" id="UP000765224">
    <property type="component" value="Unassembled WGS sequence"/>
</dbReference>
<dbReference type="GO" id="GO:0051213">
    <property type="term" value="F:dioxygenase activity"/>
    <property type="evidence" value="ECO:0007669"/>
    <property type="project" value="UniProtKB-KW"/>
</dbReference>
<organism evidence="2 3">
    <name type="scientific">Pseudomonas ekonensis</name>
    <dbReference type="NCBI Taxonomy" id="2842353"/>
    <lineage>
        <taxon>Bacteria</taxon>
        <taxon>Pseudomonadati</taxon>
        <taxon>Pseudomonadota</taxon>
        <taxon>Gammaproteobacteria</taxon>
        <taxon>Pseudomonadales</taxon>
        <taxon>Pseudomonadaceae</taxon>
        <taxon>Pseudomonas</taxon>
    </lineage>
</organism>
<dbReference type="PANTHER" id="PTHR34315">
    <property type="match status" value="1"/>
</dbReference>
<dbReference type="EMBL" id="JAHSTS010000001">
    <property type="protein sequence ID" value="MBV4457078.1"/>
    <property type="molecule type" value="Genomic_DNA"/>
</dbReference>
<evidence type="ECO:0000259" key="1">
    <source>
        <dbReference type="Pfam" id="PF00775"/>
    </source>
</evidence>
<comment type="caution">
    <text evidence="2">The sequence shown here is derived from an EMBL/GenBank/DDBJ whole genome shotgun (WGS) entry which is preliminary data.</text>
</comment>
<keyword evidence="2" id="KW-0560">Oxidoreductase</keyword>
<keyword evidence="3" id="KW-1185">Reference proteome</keyword>
<dbReference type="PANTHER" id="PTHR34315:SF1">
    <property type="entry name" value="INTRADIOL RING-CLEAVAGE DIOXYGENASES DOMAIN-CONTAINING PROTEIN-RELATED"/>
    <property type="match status" value="1"/>
</dbReference>